<keyword evidence="7" id="KW-0406">Ion transport</keyword>
<feature type="region of interest" description="Disordered" evidence="9">
    <location>
        <begin position="1"/>
        <end position="45"/>
    </location>
</feature>
<name>A0A2T9YTW8_9FUNG</name>
<evidence type="ECO:0000256" key="9">
    <source>
        <dbReference type="SAM" id="MobiDB-lite"/>
    </source>
</evidence>
<keyword evidence="8 10" id="KW-0472">Membrane</keyword>
<keyword evidence="13" id="KW-1185">Reference proteome</keyword>
<proteinExistence type="inferred from homology"/>
<evidence type="ECO:0000259" key="11">
    <source>
        <dbReference type="Pfam" id="PF01769"/>
    </source>
</evidence>
<feature type="transmembrane region" description="Helical" evidence="10">
    <location>
        <begin position="272"/>
        <end position="301"/>
    </location>
</feature>
<evidence type="ECO:0000256" key="10">
    <source>
        <dbReference type="SAM" id="Phobius"/>
    </source>
</evidence>
<dbReference type="Gene3D" id="1.10.357.20">
    <property type="entry name" value="SLC41 divalent cation transporters, integral membrane domain"/>
    <property type="match status" value="2"/>
</dbReference>
<dbReference type="InterPro" id="IPR036739">
    <property type="entry name" value="SLC41_membr_dom_sf"/>
</dbReference>
<feature type="transmembrane region" description="Helical" evidence="10">
    <location>
        <begin position="480"/>
        <end position="501"/>
    </location>
</feature>
<evidence type="ECO:0000256" key="1">
    <source>
        <dbReference type="ARBA" id="ARBA00004141"/>
    </source>
</evidence>
<dbReference type="Proteomes" id="UP000245383">
    <property type="component" value="Unassembled WGS sequence"/>
</dbReference>
<feature type="transmembrane region" description="Helical" evidence="10">
    <location>
        <begin position="340"/>
        <end position="360"/>
    </location>
</feature>
<evidence type="ECO:0000256" key="8">
    <source>
        <dbReference type="ARBA" id="ARBA00023136"/>
    </source>
</evidence>
<protein>
    <recommendedName>
        <fullName evidence="11">SLC41A/MgtE integral membrane domain-containing protein</fullName>
    </recommendedName>
</protein>
<feature type="compositionally biased region" description="Polar residues" evidence="9">
    <location>
        <begin position="14"/>
        <end position="45"/>
    </location>
</feature>
<dbReference type="PANTHER" id="PTHR16228:SF7">
    <property type="entry name" value="SLC41A_MGTE INTEGRAL MEMBRANE DOMAIN-CONTAINING PROTEIN"/>
    <property type="match status" value="1"/>
</dbReference>
<evidence type="ECO:0000256" key="4">
    <source>
        <dbReference type="ARBA" id="ARBA00022692"/>
    </source>
</evidence>
<keyword evidence="3" id="KW-0813">Transport</keyword>
<dbReference type="GO" id="GO:0008324">
    <property type="term" value="F:monoatomic cation transmembrane transporter activity"/>
    <property type="evidence" value="ECO:0007669"/>
    <property type="project" value="InterPro"/>
</dbReference>
<organism evidence="12 13">
    <name type="scientific">Smittium simulii</name>
    <dbReference type="NCBI Taxonomy" id="133385"/>
    <lineage>
        <taxon>Eukaryota</taxon>
        <taxon>Fungi</taxon>
        <taxon>Fungi incertae sedis</taxon>
        <taxon>Zoopagomycota</taxon>
        <taxon>Kickxellomycotina</taxon>
        <taxon>Harpellomycetes</taxon>
        <taxon>Harpellales</taxon>
        <taxon>Legeriomycetaceae</taxon>
        <taxon>Smittium</taxon>
    </lineage>
</organism>
<dbReference type="GO" id="GO:0005886">
    <property type="term" value="C:plasma membrane"/>
    <property type="evidence" value="ECO:0007669"/>
    <property type="project" value="TreeGrafter"/>
</dbReference>
<accession>A0A2T9YTW8</accession>
<gene>
    <name evidence="12" type="ORF">BB561_001602</name>
</gene>
<feature type="transmembrane region" description="Helical" evidence="10">
    <location>
        <begin position="372"/>
        <end position="394"/>
    </location>
</feature>
<comment type="caution">
    <text evidence="12">The sequence shown here is derived from an EMBL/GenBank/DDBJ whole genome shotgun (WGS) entry which is preliminary data.</text>
</comment>
<dbReference type="EMBL" id="MBFR01000047">
    <property type="protein sequence ID" value="PVU95759.1"/>
    <property type="molecule type" value="Genomic_DNA"/>
</dbReference>
<feature type="domain" description="SLC41A/MgtE integral membrane" evidence="11">
    <location>
        <begin position="409"/>
        <end position="519"/>
    </location>
</feature>
<feature type="transmembrane region" description="Helical" evidence="10">
    <location>
        <begin position="151"/>
        <end position="173"/>
    </location>
</feature>
<keyword evidence="4 10" id="KW-0812">Transmembrane</keyword>
<comment type="subcellular location">
    <subcellularLocation>
        <location evidence="1">Membrane</location>
        <topology evidence="1">Multi-pass membrane protein</topology>
    </subcellularLocation>
</comment>
<reference evidence="12 13" key="1">
    <citation type="journal article" date="2018" name="MBio">
        <title>Comparative Genomics Reveals the Core Gene Toolbox for the Fungus-Insect Symbiosis.</title>
        <authorList>
            <person name="Wang Y."/>
            <person name="Stata M."/>
            <person name="Wang W."/>
            <person name="Stajich J.E."/>
            <person name="White M.M."/>
            <person name="Moncalvo J.M."/>
        </authorList>
    </citation>
    <scope>NUCLEOTIDE SEQUENCE [LARGE SCALE GENOMIC DNA]</scope>
    <source>
        <strain evidence="12 13">SWE-8-4</strain>
    </source>
</reference>
<dbReference type="OrthoDB" id="666972at2759"/>
<dbReference type="InterPro" id="IPR045349">
    <property type="entry name" value="SLC41A1-3"/>
</dbReference>
<feature type="transmembrane region" description="Helical" evidence="10">
    <location>
        <begin position="313"/>
        <end position="334"/>
    </location>
</feature>
<dbReference type="InterPro" id="IPR006667">
    <property type="entry name" value="SLC41_membr_dom"/>
</dbReference>
<dbReference type="PANTHER" id="PTHR16228">
    <property type="entry name" value="DIVALENT CATION TRANSPORTER SOLUTE CARRIER FAMILY 41"/>
    <property type="match status" value="1"/>
</dbReference>
<evidence type="ECO:0000313" key="12">
    <source>
        <dbReference type="EMBL" id="PVU95759.1"/>
    </source>
</evidence>
<evidence type="ECO:0000256" key="2">
    <source>
        <dbReference type="ARBA" id="ARBA00009749"/>
    </source>
</evidence>
<feature type="transmembrane region" description="Helical" evidence="10">
    <location>
        <begin position="233"/>
        <end position="260"/>
    </location>
</feature>
<dbReference type="SUPFAM" id="SSF161093">
    <property type="entry name" value="MgtE membrane domain-like"/>
    <property type="match status" value="2"/>
</dbReference>
<evidence type="ECO:0000256" key="6">
    <source>
        <dbReference type="ARBA" id="ARBA00022989"/>
    </source>
</evidence>
<keyword evidence="6 10" id="KW-1133">Transmembrane helix</keyword>
<feature type="transmembrane region" description="Helical" evidence="10">
    <location>
        <begin position="444"/>
        <end position="468"/>
    </location>
</feature>
<comment type="similarity">
    <text evidence="2">Belongs to the SLC41A transporter family.</text>
</comment>
<evidence type="ECO:0000256" key="7">
    <source>
        <dbReference type="ARBA" id="ARBA00023065"/>
    </source>
</evidence>
<evidence type="ECO:0000256" key="3">
    <source>
        <dbReference type="ARBA" id="ARBA00022448"/>
    </source>
</evidence>
<feature type="domain" description="SLC41A/MgtE integral membrane" evidence="11">
    <location>
        <begin position="192"/>
        <end position="330"/>
    </location>
</feature>
<dbReference type="AlphaFoldDB" id="A0A2T9YTW8"/>
<evidence type="ECO:0000313" key="13">
    <source>
        <dbReference type="Proteomes" id="UP000245383"/>
    </source>
</evidence>
<keyword evidence="5" id="KW-0460">Magnesium</keyword>
<sequence>MTSQSDDTTPFVESPTSLTRNQFPSAGSSLASTAYQNPPKDTNNDITAFEISSQSIQSQPKQIDADFKDYELQTFLSSNLSADPTYQHSSTQHESFELFSRDPAFLRKKTFSFDSDSENSSPKTSLDTNNILWSHTRDKLSFSKTLLDRAMLSEVIIVLIISLIGAITSGYIFNKISTIDSFKKAPGLFMLIPILFNLKGNIETNLATRLATLANTGFFAVSKKRNEEIKSCLTLLLFQSFIVSASASFLVSCVIPIIAIDDTVPSSLSWGFQSLILVFTSMFSTILASAIVGFLASLIVITCLKFGINSDNVSAPIVASFGDLLTLIFISYFSTIALTVSPLYTIPPIIAFLFLGYFLFQSVKSDPLVSNFMGQGWSALVYAFITSSISGVLLERYIPNHPLLAGISPVFNGTSQNVATIFASRLSTDLHSGSVNSQTQLKTFIILLCSNIPVQILFIVIIYLYILAKTTGFSMTIFTFSYLIGSSLHVSILLMLGYVVAKAIWKADKDPDFYVNPIMYVL</sequence>
<dbReference type="Pfam" id="PF01769">
    <property type="entry name" value="MgtE"/>
    <property type="match status" value="2"/>
</dbReference>
<evidence type="ECO:0000256" key="5">
    <source>
        <dbReference type="ARBA" id="ARBA00022842"/>
    </source>
</evidence>